<dbReference type="InterPro" id="IPR000504">
    <property type="entry name" value="RRM_dom"/>
</dbReference>
<dbReference type="GO" id="GO:0003723">
    <property type="term" value="F:RNA binding"/>
    <property type="evidence" value="ECO:0007669"/>
    <property type="project" value="UniProtKB-UniRule"/>
</dbReference>
<name>A0A7S1Q397_NEODS</name>
<feature type="region of interest" description="Disordered" evidence="3">
    <location>
        <begin position="150"/>
        <end position="182"/>
    </location>
</feature>
<gene>
    <name evidence="5" type="ORF">NDES1114_LOCUS15390</name>
</gene>
<organism evidence="5">
    <name type="scientific">Neobodo designis</name>
    <name type="common">Flagellated protozoan</name>
    <name type="synonym">Bodo designis</name>
    <dbReference type="NCBI Taxonomy" id="312471"/>
    <lineage>
        <taxon>Eukaryota</taxon>
        <taxon>Discoba</taxon>
        <taxon>Euglenozoa</taxon>
        <taxon>Kinetoplastea</taxon>
        <taxon>Metakinetoplastina</taxon>
        <taxon>Neobodonida</taxon>
        <taxon>Neobodo</taxon>
    </lineage>
</organism>
<proteinExistence type="predicted"/>
<dbReference type="PROSITE" id="PS50102">
    <property type="entry name" value="RRM"/>
    <property type="match status" value="1"/>
</dbReference>
<evidence type="ECO:0000256" key="1">
    <source>
        <dbReference type="PROSITE-ProRule" id="PRU00176"/>
    </source>
</evidence>
<keyword evidence="2" id="KW-0175">Coiled coil</keyword>
<dbReference type="Pfam" id="PF00076">
    <property type="entry name" value="RRM_1"/>
    <property type="match status" value="1"/>
</dbReference>
<feature type="domain" description="RRM" evidence="4">
    <location>
        <begin position="10"/>
        <end position="91"/>
    </location>
</feature>
<dbReference type="EMBL" id="HBGF01023300">
    <property type="protein sequence ID" value="CAD9117255.1"/>
    <property type="molecule type" value="Transcribed_RNA"/>
</dbReference>
<accession>A0A7S1Q397</accession>
<feature type="coiled-coil region" evidence="2">
    <location>
        <begin position="193"/>
        <end position="227"/>
    </location>
</feature>
<evidence type="ECO:0000259" key="4">
    <source>
        <dbReference type="PROSITE" id="PS50102"/>
    </source>
</evidence>
<evidence type="ECO:0000256" key="2">
    <source>
        <dbReference type="SAM" id="Coils"/>
    </source>
</evidence>
<sequence>MQAAQSLQARTVFVAPRKRGDMRDFGDEEDVVRSLFEKLGTIIALRKQYDSAAKRFGFSIEFASIKAAQAAGQLDGITLRGRELAVVSAHDPAAFANYDEAAATKAGTGAGTATGDGMLATTALPRNHEMPEDLRLMPVLAAELPGLGSFMPLPPATAQPPKKDEDEAGEAAPEPRLLDQLERKPGEAVYKKLLDEQARHFALLEDLQRLERELATARRAGEQKELEMDRIKAAAHAPKGTGWSVHAPFDVRIGRTVLIFGCPPVTNAVVSALAALQKHGPIRLQATLSCKHNEQLVNVVAEFIDDDAAKAALEIQEGRSVPFITLGDGSELNVYPVRGIDEKAPTIRPAQVPQSYKPVLRAAEACLNLNV</sequence>
<reference evidence="5" key="1">
    <citation type="submission" date="2021-01" db="EMBL/GenBank/DDBJ databases">
        <authorList>
            <person name="Corre E."/>
            <person name="Pelletier E."/>
            <person name="Niang G."/>
            <person name="Scheremetjew M."/>
            <person name="Finn R."/>
            <person name="Kale V."/>
            <person name="Holt S."/>
            <person name="Cochrane G."/>
            <person name="Meng A."/>
            <person name="Brown T."/>
            <person name="Cohen L."/>
        </authorList>
    </citation>
    <scope>NUCLEOTIDE SEQUENCE</scope>
    <source>
        <strain evidence="5">CCAP 1951/1</strain>
    </source>
</reference>
<keyword evidence="1" id="KW-0694">RNA-binding</keyword>
<dbReference type="SUPFAM" id="SSF54928">
    <property type="entry name" value="RNA-binding domain, RBD"/>
    <property type="match status" value="1"/>
</dbReference>
<evidence type="ECO:0000256" key="3">
    <source>
        <dbReference type="SAM" id="MobiDB-lite"/>
    </source>
</evidence>
<evidence type="ECO:0000313" key="5">
    <source>
        <dbReference type="EMBL" id="CAD9117255.1"/>
    </source>
</evidence>
<dbReference type="Gene3D" id="3.30.70.330">
    <property type="match status" value="1"/>
</dbReference>
<dbReference type="InterPro" id="IPR012677">
    <property type="entry name" value="Nucleotide-bd_a/b_plait_sf"/>
</dbReference>
<dbReference type="InterPro" id="IPR035979">
    <property type="entry name" value="RBD_domain_sf"/>
</dbReference>
<dbReference type="AlphaFoldDB" id="A0A7S1Q397"/>
<protein>
    <recommendedName>
        <fullName evidence="4">RRM domain-containing protein</fullName>
    </recommendedName>
</protein>